<reference evidence="1" key="1">
    <citation type="submission" date="2020-04" db="EMBL/GenBank/DDBJ databases">
        <authorList>
            <person name="Zhang T."/>
        </authorList>
    </citation>
    <scope>NUCLEOTIDE SEQUENCE</scope>
    <source>
        <strain evidence="1">HKST-UBA01</strain>
    </source>
</reference>
<evidence type="ECO:0000313" key="1">
    <source>
        <dbReference type="EMBL" id="MCA9729123.1"/>
    </source>
</evidence>
<organism evidence="1 2">
    <name type="scientific">Eiseniibacteriota bacterium</name>
    <dbReference type="NCBI Taxonomy" id="2212470"/>
    <lineage>
        <taxon>Bacteria</taxon>
        <taxon>Candidatus Eiseniibacteriota</taxon>
    </lineage>
</organism>
<proteinExistence type="predicted"/>
<accession>A0A956M1K6</accession>
<dbReference type="AlphaFoldDB" id="A0A956M1K6"/>
<evidence type="ECO:0000313" key="2">
    <source>
        <dbReference type="Proteomes" id="UP000697710"/>
    </source>
</evidence>
<feature type="non-terminal residue" evidence="1">
    <location>
        <position position="86"/>
    </location>
</feature>
<dbReference type="EMBL" id="JAGQHR010000580">
    <property type="protein sequence ID" value="MCA9729123.1"/>
    <property type="molecule type" value="Genomic_DNA"/>
</dbReference>
<comment type="caution">
    <text evidence="1">The sequence shown here is derived from an EMBL/GenBank/DDBJ whole genome shotgun (WGS) entry which is preliminary data.</text>
</comment>
<sequence length="86" mass="9107">MRATAPFRKPLDTSLFQVLLTTVPCLLLFGSVWHSAEAGMLGISLNTTGTLYDIDEGDGTASNPRIVGDKIDMIAMSTSGVLYGVS</sequence>
<reference evidence="1" key="2">
    <citation type="journal article" date="2021" name="Microbiome">
        <title>Successional dynamics and alternative stable states in a saline activated sludge microbial community over 9 years.</title>
        <authorList>
            <person name="Wang Y."/>
            <person name="Ye J."/>
            <person name="Ju F."/>
            <person name="Liu L."/>
            <person name="Boyd J.A."/>
            <person name="Deng Y."/>
            <person name="Parks D.H."/>
            <person name="Jiang X."/>
            <person name="Yin X."/>
            <person name="Woodcroft B.J."/>
            <person name="Tyson G.W."/>
            <person name="Hugenholtz P."/>
            <person name="Polz M.F."/>
            <person name="Zhang T."/>
        </authorList>
    </citation>
    <scope>NUCLEOTIDE SEQUENCE</scope>
    <source>
        <strain evidence="1">HKST-UBA01</strain>
    </source>
</reference>
<name>A0A956M1K6_UNCEI</name>
<gene>
    <name evidence="1" type="ORF">KC729_15645</name>
</gene>
<dbReference type="Proteomes" id="UP000697710">
    <property type="component" value="Unassembled WGS sequence"/>
</dbReference>
<protein>
    <submittedName>
        <fullName evidence="1">Uncharacterized protein</fullName>
    </submittedName>
</protein>